<name>A0A3M6VN67_9STRA</name>
<accession>A0A3M6VN67</accession>
<gene>
    <name evidence="2" type="ORF">DD238_008275</name>
</gene>
<feature type="signal peptide" evidence="1">
    <location>
        <begin position="1"/>
        <end position="19"/>
    </location>
</feature>
<evidence type="ECO:0000313" key="2">
    <source>
        <dbReference type="EMBL" id="RMX68159.1"/>
    </source>
</evidence>
<evidence type="ECO:0000256" key="1">
    <source>
        <dbReference type="SAM" id="SignalP"/>
    </source>
</evidence>
<dbReference type="VEuPathDB" id="FungiDB:DD237_006908"/>
<dbReference type="OrthoDB" id="116824at2759"/>
<keyword evidence="3" id="KW-1185">Reference proteome</keyword>
<sequence>MKVTLVVLVTWAVISMATATPVPMDAARSALNTTTSTESRTPISGLSANMTIVDTTEERVIDVPPKVTDMLAKLHTSIVSAEMQPFARSNDLLNRIHEMYNKFSPLNDARNYDNIFEIPYLLQWIEFVRQSYVDFPGAADKTILGIVAIHFGSDDALVSALIAAIKIDTTKEVAGKLLDAQLNVWANDGKNVEDIFELLKLHLIPFERPLFQKYFAFLKSRYGDNTKAFVAIFPVSAFYLKGDDLTWLLSGLDAYLRVVAKDGNDAETIFKLLRLHLSGDKVVESPLFSKWFEFVRSRYGDDTKAFVAMFPVLAFHLKGNDLTWLLGGLDAYLKVVENDEEDAATIFKLLRLELTGDKVVESPLYSRWFELVRSRYGDDTKAFVAMFFVLADHLKGDELAKLLVVGLTLDLTKVSATERLNERAEELVKSWVDN</sequence>
<comment type="caution">
    <text evidence="2">The sequence shown here is derived from an EMBL/GenBank/DDBJ whole genome shotgun (WGS) entry which is preliminary data.</text>
</comment>
<reference evidence="2 3" key="1">
    <citation type="submission" date="2018-06" db="EMBL/GenBank/DDBJ databases">
        <title>Comparative genomics of downy mildews reveals potential adaptations to biotrophy.</title>
        <authorList>
            <person name="Fletcher K."/>
            <person name="Klosterman S.J."/>
            <person name="Derevnina L."/>
            <person name="Martin F."/>
            <person name="Koike S."/>
            <person name="Reyes Chin-Wo S."/>
            <person name="Mou B."/>
            <person name="Michelmore R."/>
        </authorList>
    </citation>
    <scope>NUCLEOTIDE SEQUENCE [LARGE SCALE GENOMIC DNA]</scope>
    <source>
        <strain evidence="2 3">R14</strain>
    </source>
</reference>
<dbReference type="AlphaFoldDB" id="A0A3M6VN67"/>
<evidence type="ECO:0000313" key="3">
    <source>
        <dbReference type="Proteomes" id="UP000282087"/>
    </source>
</evidence>
<protein>
    <recommendedName>
        <fullName evidence="4">RxLR effector protein</fullName>
    </recommendedName>
</protein>
<proteinExistence type="predicted"/>
<dbReference type="Proteomes" id="UP000282087">
    <property type="component" value="Unassembled WGS sequence"/>
</dbReference>
<evidence type="ECO:0008006" key="4">
    <source>
        <dbReference type="Google" id="ProtNLM"/>
    </source>
</evidence>
<organism evidence="2 3">
    <name type="scientific">Peronospora effusa</name>
    <dbReference type="NCBI Taxonomy" id="542832"/>
    <lineage>
        <taxon>Eukaryota</taxon>
        <taxon>Sar</taxon>
        <taxon>Stramenopiles</taxon>
        <taxon>Oomycota</taxon>
        <taxon>Peronosporomycetes</taxon>
        <taxon>Peronosporales</taxon>
        <taxon>Peronosporaceae</taxon>
        <taxon>Peronospora</taxon>
    </lineage>
</organism>
<feature type="chain" id="PRO_5018105113" description="RxLR effector protein" evidence="1">
    <location>
        <begin position="20"/>
        <end position="434"/>
    </location>
</feature>
<keyword evidence="1" id="KW-0732">Signal</keyword>
<dbReference type="EMBL" id="QLLG01000108">
    <property type="protein sequence ID" value="RMX68159.1"/>
    <property type="molecule type" value="Genomic_DNA"/>
</dbReference>